<feature type="domain" description="Peptidase S8/S53" evidence="8">
    <location>
        <begin position="163"/>
        <end position="444"/>
    </location>
</feature>
<evidence type="ECO:0000256" key="4">
    <source>
        <dbReference type="ARBA" id="ARBA00022801"/>
    </source>
</evidence>
<feature type="active site" description="Charge relay system" evidence="6">
    <location>
        <position position="218"/>
    </location>
</feature>
<evidence type="ECO:0000313" key="9">
    <source>
        <dbReference type="EMBL" id="BCB74652.1"/>
    </source>
</evidence>
<dbReference type="GO" id="GO:0004252">
    <property type="term" value="F:serine-type endopeptidase activity"/>
    <property type="evidence" value="ECO:0007669"/>
    <property type="project" value="UniProtKB-UniRule"/>
</dbReference>
<feature type="active site" description="Charge relay system" evidence="6">
    <location>
        <position position="172"/>
    </location>
</feature>
<evidence type="ECO:0000313" key="10">
    <source>
        <dbReference type="Proteomes" id="UP000502508"/>
    </source>
</evidence>
<dbReference type="Gene3D" id="3.40.50.200">
    <property type="entry name" value="Peptidase S8/S53 domain"/>
    <property type="match status" value="1"/>
</dbReference>
<reference evidence="9 10" key="1">
    <citation type="submission" date="2020-03" db="EMBL/GenBank/DDBJ databases">
        <title>Whole genome shotgun sequence of Phytohabitans flavus NBRC 107702.</title>
        <authorList>
            <person name="Komaki H."/>
            <person name="Tamura T."/>
        </authorList>
    </citation>
    <scope>NUCLEOTIDE SEQUENCE [LARGE SCALE GENOMIC DNA]</scope>
    <source>
        <strain evidence="9 10">NBRC 107702</strain>
    </source>
</reference>
<accession>A0A6F8XLF9</accession>
<dbReference type="InterPro" id="IPR015500">
    <property type="entry name" value="Peptidase_S8_subtilisin-rel"/>
</dbReference>
<dbReference type="PANTHER" id="PTHR45632:SF3">
    <property type="entry name" value="KELCH-LIKE PROTEIN 32"/>
    <property type="match status" value="1"/>
</dbReference>
<dbReference type="EMBL" id="AP022870">
    <property type="protein sequence ID" value="BCB74652.1"/>
    <property type="molecule type" value="Genomic_DNA"/>
</dbReference>
<dbReference type="PANTHER" id="PTHR45632">
    <property type="entry name" value="LD33804P"/>
    <property type="match status" value="1"/>
</dbReference>
<dbReference type="Gene3D" id="2.60.120.200">
    <property type="match status" value="1"/>
</dbReference>
<dbReference type="Pfam" id="PF24681">
    <property type="entry name" value="Kelch_KLHDC2_KLHL20_DRC7"/>
    <property type="match status" value="1"/>
</dbReference>
<protein>
    <recommendedName>
        <fullName evidence="8">Peptidase S8/S53 domain-containing protein</fullName>
    </recommendedName>
</protein>
<dbReference type="SUPFAM" id="SSF52743">
    <property type="entry name" value="Subtilisin-like"/>
    <property type="match status" value="1"/>
</dbReference>
<evidence type="ECO:0000256" key="6">
    <source>
        <dbReference type="PROSITE-ProRule" id="PRU01240"/>
    </source>
</evidence>
<keyword evidence="1" id="KW-0880">Kelch repeat</keyword>
<dbReference type="Proteomes" id="UP000502508">
    <property type="component" value="Chromosome"/>
</dbReference>
<evidence type="ECO:0000256" key="1">
    <source>
        <dbReference type="ARBA" id="ARBA00022441"/>
    </source>
</evidence>
<name>A0A6F8XLF9_9ACTN</name>
<evidence type="ECO:0000259" key="8">
    <source>
        <dbReference type="Pfam" id="PF00082"/>
    </source>
</evidence>
<dbReference type="Pfam" id="PF13620">
    <property type="entry name" value="CarboxypepD_reg"/>
    <property type="match status" value="1"/>
</dbReference>
<dbReference type="InterPro" id="IPR015915">
    <property type="entry name" value="Kelch-typ_b-propeller"/>
</dbReference>
<dbReference type="SUPFAM" id="SSF49464">
    <property type="entry name" value="Carboxypeptidase regulatory domain-like"/>
    <property type="match status" value="3"/>
</dbReference>
<comment type="similarity">
    <text evidence="6">Belongs to the peptidase S8 family.</text>
</comment>
<feature type="region of interest" description="Disordered" evidence="7">
    <location>
        <begin position="1245"/>
        <end position="1289"/>
    </location>
</feature>
<evidence type="ECO:0000256" key="3">
    <source>
        <dbReference type="ARBA" id="ARBA00022737"/>
    </source>
</evidence>
<keyword evidence="4 6" id="KW-0378">Hydrolase</keyword>
<evidence type="ECO:0000256" key="7">
    <source>
        <dbReference type="SAM" id="MobiDB-lite"/>
    </source>
</evidence>
<evidence type="ECO:0000256" key="5">
    <source>
        <dbReference type="ARBA" id="ARBA00022825"/>
    </source>
</evidence>
<dbReference type="PRINTS" id="PR00723">
    <property type="entry name" value="SUBTILISIN"/>
</dbReference>
<keyword evidence="3" id="KW-0677">Repeat</keyword>
<dbReference type="SUPFAM" id="SSF117281">
    <property type="entry name" value="Kelch motif"/>
    <property type="match status" value="1"/>
</dbReference>
<sequence>MAAVTVPGSGAAAAAGDTAKIRPELVERFQAKGESDFWIHFKPRADLSQASAVKDWAARGAAVAAALRKTAAQSQAAIRAELDAVGLRYQSFWATNAIKVSGGSQATAQKLAARGEVEGLYAPVTYTQPKLTEGAERATVDAVEWGIANINADAVWSKYGVRGEGITVASIDTGVQFDHPALVSSYRGNNGNGTFSHDYNWFDAAGACGAAPCDLDGHGTHTMGTMAGADGANQIGVAPGAKWIVANGCCPSDEALISSGQWMLEPTDLAGQHPDASKRPNIINNSWGSDSPSNNPFMEDVTLAWAASGIFGVWSNGNSGPGCQTSGSPGSLVSNYSVGAYDAANTVAGFSGRGAGQNGETKPNLSAPGVDVRSSVPGDGYRSANGTSMAAPHLVGAIALLWSAAPTLVGDIAGTRALLDGTAVDQADGSCGGTEGDNNVYGEGRLDALALLDAAPVGDTGILAGTVTDAATGAPVAGATVSVSGPVQRQLTTGGDGKYSSAMLAGDYEVTVATFGYQSRTVTATVTVDTTATVDVALSPIPRVTLSGAVTDGGEHGWPLYAKVSVVGVPGAVDYTTPANGRYSLALPVGTTYTVRVEPQYPGYLPVTKDVTTGTRNVVSNFALPTEAESCTGTPGYGWASDGLYETFDTTATPAGWTVVDHAGTEQVWTFTDDGQHGNRTGGAGGFAVVDSDRYGSTGRQDTSLVSPLIDLTDVAAPVIRFNQDLNWHVVDLSDVDLSTDGGATWTTVLRQQDADVPGPTVTEVPIPQAAGKDKVRVRFHYHEASYAWWWQVDNVLVGTDFSCGPVDGGLVLGHVRDKNTGGYVNGATVVSGDRPAERATSAATPEDPGLEDGFFWMFSSLGGTHEFKATAKQYAADAKPVEVEADGTTAATFQLPAGQLTVQPGTVSGKVRMPTGKVAKTFTVTNTGSAPAQATLVEREGDFQILRADGSRISSAQVLDSAGAPEQRLTVPTSFAARAAQRSAAGPLDAGPQAAPWTDIADYPSATMDNRVVYLDGKVYSIVGGDGFGSSRKNYVYDPVTLSWAPIADLPEARNAMTVGVVDGKIIATGGWAEDGPDGSTWSYDPDGDTWSKLADNPAPRSAAGQAVVDGYLYAVGGCTTSGCVPMSTDVVRYDLATNTWERLAGYPRQIAFASCGGIEGIVYCSGGNDGNSGQKGGFAFDPATGEWSAIADAPADHWASSFAVANGKLVVAGGQQGGAVTNRAFAYDPAGNSWSALPNANTPCTAAARPAGSTRSEVPPAPSTPSRPPRCSPRSATATTVTSMSAG</sequence>
<dbReference type="PROSITE" id="PS51892">
    <property type="entry name" value="SUBTILASE"/>
    <property type="match status" value="1"/>
</dbReference>
<keyword evidence="2 6" id="KW-0645">Protease</keyword>
<dbReference type="GO" id="GO:0006508">
    <property type="term" value="P:proteolysis"/>
    <property type="evidence" value="ECO:0007669"/>
    <property type="project" value="UniProtKB-KW"/>
</dbReference>
<gene>
    <name evidence="9" type="ORF">Pflav_010620</name>
</gene>
<feature type="active site" description="Charge relay system" evidence="6">
    <location>
        <position position="388"/>
    </location>
</feature>
<evidence type="ECO:0000256" key="2">
    <source>
        <dbReference type="ARBA" id="ARBA00022670"/>
    </source>
</evidence>
<dbReference type="InterPro" id="IPR036852">
    <property type="entry name" value="Peptidase_S8/S53_dom_sf"/>
</dbReference>
<feature type="compositionally biased region" description="Pro residues" evidence="7">
    <location>
        <begin position="1261"/>
        <end position="1273"/>
    </location>
</feature>
<dbReference type="Gene3D" id="2.60.40.1120">
    <property type="entry name" value="Carboxypeptidase-like, regulatory domain"/>
    <property type="match status" value="3"/>
</dbReference>
<organism evidence="9 10">
    <name type="scientific">Phytohabitans flavus</name>
    <dbReference type="NCBI Taxonomy" id="1076124"/>
    <lineage>
        <taxon>Bacteria</taxon>
        <taxon>Bacillati</taxon>
        <taxon>Actinomycetota</taxon>
        <taxon>Actinomycetes</taxon>
        <taxon>Micromonosporales</taxon>
        <taxon>Micromonosporaceae</taxon>
    </lineage>
</organism>
<feature type="region of interest" description="Disordered" evidence="7">
    <location>
        <begin position="354"/>
        <end position="376"/>
    </location>
</feature>
<dbReference type="Pfam" id="PF00082">
    <property type="entry name" value="Peptidase_S8"/>
    <property type="match status" value="1"/>
</dbReference>
<dbReference type="KEGG" id="pfla:Pflav_010620"/>
<keyword evidence="10" id="KW-1185">Reference proteome</keyword>
<dbReference type="InterPro" id="IPR000209">
    <property type="entry name" value="Peptidase_S8/S53_dom"/>
</dbReference>
<proteinExistence type="inferred from homology"/>
<feature type="compositionally biased region" description="Low complexity" evidence="7">
    <location>
        <begin position="1274"/>
        <end position="1289"/>
    </location>
</feature>
<dbReference type="Gene3D" id="2.120.10.80">
    <property type="entry name" value="Kelch-type beta propeller"/>
    <property type="match status" value="1"/>
</dbReference>
<dbReference type="InterPro" id="IPR008969">
    <property type="entry name" value="CarboxyPept-like_regulatory"/>
</dbReference>
<dbReference type="InterPro" id="IPR006652">
    <property type="entry name" value="Kelch_1"/>
</dbReference>
<dbReference type="SMART" id="SM00612">
    <property type="entry name" value="Kelch"/>
    <property type="match status" value="5"/>
</dbReference>
<keyword evidence="5 6" id="KW-0720">Serine protease</keyword>
<dbReference type="Pfam" id="PF01344">
    <property type="entry name" value="Kelch_1"/>
    <property type="match status" value="2"/>
</dbReference>
<reference evidence="9 10" key="2">
    <citation type="submission" date="2020-03" db="EMBL/GenBank/DDBJ databases">
        <authorList>
            <person name="Ichikawa N."/>
            <person name="Kimura A."/>
            <person name="Kitahashi Y."/>
            <person name="Uohara A."/>
        </authorList>
    </citation>
    <scope>NUCLEOTIDE SEQUENCE [LARGE SCALE GENOMIC DNA]</scope>
    <source>
        <strain evidence="9 10">NBRC 107702</strain>
    </source>
</reference>